<comment type="caution">
    <text evidence="2">The sequence shown here is derived from an EMBL/GenBank/DDBJ whole genome shotgun (WGS) entry which is preliminary data.</text>
</comment>
<keyword evidence="3" id="KW-1185">Reference proteome</keyword>
<evidence type="ECO:0000313" key="3">
    <source>
        <dbReference type="Proteomes" id="UP001153269"/>
    </source>
</evidence>
<keyword evidence="1" id="KW-1133">Transmembrane helix</keyword>
<organism evidence="2 3">
    <name type="scientific">Pleuronectes platessa</name>
    <name type="common">European plaice</name>
    <dbReference type="NCBI Taxonomy" id="8262"/>
    <lineage>
        <taxon>Eukaryota</taxon>
        <taxon>Metazoa</taxon>
        <taxon>Chordata</taxon>
        <taxon>Craniata</taxon>
        <taxon>Vertebrata</taxon>
        <taxon>Euteleostomi</taxon>
        <taxon>Actinopterygii</taxon>
        <taxon>Neopterygii</taxon>
        <taxon>Teleostei</taxon>
        <taxon>Neoteleostei</taxon>
        <taxon>Acanthomorphata</taxon>
        <taxon>Carangaria</taxon>
        <taxon>Pleuronectiformes</taxon>
        <taxon>Pleuronectoidei</taxon>
        <taxon>Pleuronectidae</taxon>
        <taxon>Pleuronectes</taxon>
    </lineage>
</organism>
<dbReference type="AlphaFoldDB" id="A0A9N7U588"/>
<evidence type="ECO:0000256" key="1">
    <source>
        <dbReference type="SAM" id="Phobius"/>
    </source>
</evidence>
<accession>A0A9N7U588</accession>
<protein>
    <submittedName>
        <fullName evidence="2">Uncharacterized protein</fullName>
    </submittedName>
</protein>
<gene>
    <name evidence="2" type="ORF">PLEPLA_LOCUS12603</name>
</gene>
<sequence length="102" mass="11486">MCPVTFELCGSFVAREWKDVLEGASEMGQCGRTIFECSLWRILLLKFIVFALLILQMIQSLTRVTVPMVTRRRGPSLELSMSRISIVSLEGNRNPLILAPSL</sequence>
<dbReference type="Proteomes" id="UP001153269">
    <property type="component" value="Unassembled WGS sequence"/>
</dbReference>
<keyword evidence="1" id="KW-0472">Membrane</keyword>
<feature type="transmembrane region" description="Helical" evidence="1">
    <location>
        <begin position="39"/>
        <end position="58"/>
    </location>
</feature>
<name>A0A9N7U588_PLEPL</name>
<keyword evidence="1" id="KW-0812">Transmembrane</keyword>
<reference evidence="2" key="1">
    <citation type="submission" date="2020-03" db="EMBL/GenBank/DDBJ databases">
        <authorList>
            <person name="Weist P."/>
        </authorList>
    </citation>
    <scope>NUCLEOTIDE SEQUENCE</scope>
</reference>
<dbReference type="EMBL" id="CADEAL010000747">
    <property type="protein sequence ID" value="CAB1424675.1"/>
    <property type="molecule type" value="Genomic_DNA"/>
</dbReference>
<evidence type="ECO:0000313" key="2">
    <source>
        <dbReference type="EMBL" id="CAB1424675.1"/>
    </source>
</evidence>
<proteinExistence type="predicted"/>